<dbReference type="OrthoDB" id="5960099at2759"/>
<dbReference type="FunFam" id="2.60.40.10:FF:000028">
    <property type="entry name" value="Neuronal cell adhesion molecule"/>
    <property type="match status" value="3"/>
</dbReference>
<evidence type="ECO:0000256" key="3">
    <source>
        <dbReference type="ARBA" id="ARBA00023157"/>
    </source>
</evidence>
<dbReference type="PANTHER" id="PTHR23036">
    <property type="entry name" value="CYTOKINE RECEPTOR"/>
    <property type="match status" value="1"/>
</dbReference>
<evidence type="ECO:0000256" key="5">
    <source>
        <dbReference type="ARBA" id="ARBA00023180"/>
    </source>
</evidence>
<evidence type="ECO:0000256" key="2">
    <source>
        <dbReference type="ARBA" id="ARBA00022737"/>
    </source>
</evidence>
<keyword evidence="6" id="KW-1133">Transmembrane helix</keyword>
<feature type="domain" description="Fibronectin type-III" evidence="7">
    <location>
        <begin position="102"/>
        <end position="197"/>
    </location>
</feature>
<keyword evidence="1" id="KW-0732">Signal</keyword>
<dbReference type="GO" id="GO:0043235">
    <property type="term" value="C:receptor complex"/>
    <property type="evidence" value="ECO:0007669"/>
    <property type="project" value="TreeGrafter"/>
</dbReference>
<proteinExistence type="predicted"/>
<dbReference type="PANTHER" id="PTHR23036:SF151">
    <property type="entry name" value="FIBRONECTIN TYPE-III DOMAIN-CONTAINING PROTEIN"/>
    <property type="match status" value="1"/>
</dbReference>
<dbReference type="InterPro" id="IPR013783">
    <property type="entry name" value="Ig-like_fold"/>
</dbReference>
<accession>A0A9X0CD56</accession>
<dbReference type="SMART" id="SM00060">
    <property type="entry name" value="FN3"/>
    <property type="match status" value="5"/>
</dbReference>
<feature type="domain" description="Fibronectin type-III" evidence="7">
    <location>
        <begin position="202"/>
        <end position="307"/>
    </location>
</feature>
<keyword evidence="9" id="KW-1185">Reference proteome</keyword>
<evidence type="ECO:0000313" key="8">
    <source>
        <dbReference type="EMBL" id="KAJ7323751.1"/>
    </source>
</evidence>
<dbReference type="Pfam" id="PF00041">
    <property type="entry name" value="fn3"/>
    <property type="match status" value="5"/>
</dbReference>
<feature type="domain" description="Fibronectin type-III" evidence="7">
    <location>
        <begin position="413"/>
        <end position="515"/>
    </location>
</feature>
<dbReference type="CDD" id="cd00063">
    <property type="entry name" value="FN3"/>
    <property type="match status" value="5"/>
</dbReference>
<dbReference type="AlphaFoldDB" id="A0A9X0CD56"/>
<feature type="transmembrane region" description="Helical" evidence="6">
    <location>
        <begin position="769"/>
        <end position="791"/>
    </location>
</feature>
<dbReference type="InterPro" id="IPR050379">
    <property type="entry name" value="Type-I_Cytokine_Rcpt"/>
</dbReference>
<keyword evidence="3" id="KW-1015">Disulfide bond</keyword>
<dbReference type="GO" id="GO:0009897">
    <property type="term" value="C:external side of plasma membrane"/>
    <property type="evidence" value="ECO:0007669"/>
    <property type="project" value="TreeGrafter"/>
</dbReference>
<dbReference type="GO" id="GO:0019955">
    <property type="term" value="F:cytokine binding"/>
    <property type="evidence" value="ECO:0007669"/>
    <property type="project" value="TreeGrafter"/>
</dbReference>
<gene>
    <name evidence="8" type="ORF">OS493_030875</name>
</gene>
<sequence>MAQNTSGSSLMVTWEDVPYVNRRGIIRGYRVYYAIEGGDGVGDWKNVSTTADVYQVELTGLQARTTYCIQMAAFTRIGEGLRSTGCSLGITGDLLEGAPMRPPPAITSYNTSSTSLEITWQAVPDEFANGNIIGFKLSYRKAEESNAAITMDLCSEKFQFSLENLTIYTNYCIQLSAFTKSGIGNMSDCVFVSTDEDVPGKPPANLTVYSTSSTSIKVSWGPVPTPFRQGVILGYRVYLVGTQRADPGRSKRSLPPTGSEIFSDTANLTTEFQGLEKYSNYCVQAVAYTRIGESNRTHLTCVLTDEDVPSKSPSNLTGYNTSSTSLVIKWSSIPQKFIHGILLGYKIFYARTSQPNIPYETLTVSPETLSKELSGLLKYTEYCTRVTGFTRRGSGNLSECLNITTDQDLPISAPHPVTASSFESPHNVTFSWQPLLQSDVNGKLIGYKVDYRMVAVGGELVTDSEQLTVMVPPDEVSFVLINQSVYTSLQFKVAAVTEAGEGLFSEEVTGETCRCEKRVPTTLKPSSLDKDGALTRIISEIIQTSCGDCAEHGKTELVIDESSDQADTEPDLSFPVTASSIRGSQFSKYLPVIQVPGMLVIQRHEKVPGVYQKVVMSSIFDNWPILVLAILTMMLAGIIIWILRRSGSNDDSNYYHWGSTLEKTSNKISAITNSTEYNLAVKSLNGKWKIGKSYETTKELVDALKSGETDAIFVDMYLPTKRADLFNGTWFEVKQFVKVDISHGIVLRGEVSPPDHSHSATFFEVDSPYFVMTMIVVVSLLCCAIICGLTYEILRRRKGKKQEGLSKRDKDALVNELHEMVKTFRESCFSRITAMKKKHKRQLKHLNTTPIKTVTTHM</sequence>
<dbReference type="PROSITE" id="PS50853">
    <property type="entry name" value="FN3"/>
    <property type="match status" value="5"/>
</dbReference>
<evidence type="ECO:0000256" key="4">
    <source>
        <dbReference type="ARBA" id="ARBA00023170"/>
    </source>
</evidence>
<evidence type="ECO:0000313" key="9">
    <source>
        <dbReference type="Proteomes" id="UP001163046"/>
    </source>
</evidence>
<feature type="domain" description="Fibronectin type-III" evidence="7">
    <location>
        <begin position="1"/>
        <end position="94"/>
    </location>
</feature>
<dbReference type="InterPro" id="IPR036116">
    <property type="entry name" value="FN3_sf"/>
</dbReference>
<dbReference type="Gene3D" id="2.60.40.10">
    <property type="entry name" value="Immunoglobulins"/>
    <property type="match status" value="5"/>
</dbReference>
<dbReference type="Proteomes" id="UP001163046">
    <property type="component" value="Unassembled WGS sequence"/>
</dbReference>
<dbReference type="GO" id="GO:0004896">
    <property type="term" value="F:cytokine receptor activity"/>
    <property type="evidence" value="ECO:0007669"/>
    <property type="project" value="TreeGrafter"/>
</dbReference>
<keyword evidence="5" id="KW-0325">Glycoprotein</keyword>
<dbReference type="InterPro" id="IPR003961">
    <property type="entry name" value="FN3_dom"/>
</dbReference>
<dbReference type="EMBL" id="MU827811">
    <property type="protein sequence ID" value="KAJ7323751.1"/>
    <property type="molecule type" value="Genomic_DNA"/>
</dbReference>
<keyword evidence="2" id="KW-0677">Repeat</keyword>
<feature type="transmembrane region" description="Helical" evidence="6">
    <location>
        <begin position="623"/>
        <end position="643"/>
    </location>
</feature>
<keyword evidence="6" id="KW-0812">Transmembrane</keyword>
<evidence type="ECO:0000259" key="7">
    <source>
        <dbReference type="PROSITE" id="PS50853"/>
    </source>
</evidence>
<keyword evidence="6" id="KW-0472">Membrane</keyword>
<comment type="caution">
    <text evidence="8">The sequence shown here is derived from an EMBL/GenBank/DDBJ whole genome shotgun (WGS) entry which is preliminary data.</text>
</comment>
<evidence type="ECO:0000256" key="6">
    <source>
        <dbReference type="SAM" id="Phobius"/>
    </source>
</evidence>
<reference evidence="8" key="1">
    <citation type="submission" date="2023-01" db="EMBL/GenBank/DDBJ databases">
        <title>Genome assembly of the deep-sea coral Lophelia pertusa.</title>
        <authorList>
            <person name="Herrera S."/>
            <person name="Cordes E."/>
        </authorList>
    </citation>
    <scope>NUCLEOTIDE SEQUENCE</scope>
    <source>
        <strain evidence="8">USNM1676648</strain>
        <tissue evidence="8">Polyp</tissue>
    </source>
</reference>
<keyword evidence="4" id="KW-0675">Receptor</keyword>
<feature type="domain" description="Fibronectin type-III" evidence="7">
    <location>
        <begin position="312"/>
        <end position="408"/>
    </location>
</feature>
<protein>
    <recommendedName>
        <fullName evidence="7">Fibronectin type-III domain-containing protein</fullName>
    </recommendedName>
</protein>
<evidence type="ECO:0000256" key="1">
    <source>
        <dbReference type="ARBA" id="ARBA00022729"/>
    </source>
</evidence>
<dbReference type="SUPFAM" id="SSF49265">
    <property type="entry name" value="Fibronectin type III"/>
    <property type="match status" value="3"/>
</dbReference>
<organism evidence="8 9">
    <name type="scientific">Desmophyllum pertusum</name>
    <dbReference type="NCBI Taxonomy" id="174260"/>
    <lineage>
        <taxon>Eukaryota</taxon>
        <taxon>Metazoa</taxon>
        <taxon>Cnidaria</taxon>
        <taxon>Anthozoa</taxon>
        <taxon>Hexacorallia</taxon>
        <taxon>Scleractinia</taxon>
        <taxon>Caryophylliina</taxon>
        <taxon>Caryophylliidae</taxon>
        <taxon>Desmophyllum</taxon>
    </lineage>
</organism>
<name>A0A9X0CD56_9CNID</name>